<evidence type="ECO:0000313" key="2">
    <source>
        <dbReference type="Proteomes" id="UP000001055"/>
    </source>
</evidence>
<dbReference type="Proteomes" id="UP000001055">
    <property type="component" value="Unassembled WGS sequence"/>
</dbReference>
<dbReference type="OMA" id="CFYHAYT"/>
<dbReference type="EMBL" id="CH445334">
    <property type="protein sequence ID" value="EAT85633.1"/>
    <property type="molecule type" value="Genomic_DNA"/>
</dbReference>
<evidence type="ECO:0000313" key="1">
    <source>
        <dbReference type="EMBL" id="EAT85633.1"/>
    </source>
</evidence>
<reference evidence="2" key="1">
    <citation type="journal article" date="2007" name="Plant Cell">
        <title>Dothideomycete-plant interactions illuminated by genome sequencing and EST analysis of the wheat pathogen Stagonospora nodorum.</title>
        <authorList>
            <person name="Hane J.K."/>
            <person name="Lowe R.G."/>
            <person name="Solomon P.S."/>
            <person name="Tan K.C."/>
            <person name="Schoch C.L."/>
            <person name="Spatafora J.W."/>
            <person name="Crous P.W."/>
            <person name="Kodira C."/>
            <person name="Birren B.W."/>
            <person name="Galagan J.E."/>
            <person name="Torriani S.F."/>
            <person name="McDonald B.A."/>
            <person name="Oliver R.P."/>
        </authorList>
    </citation>
    <scope>NUCLEOTIDE SEQUENCE [LARGE SCALE GENOMIC DNA]</scope>
    <source>
        <strain evidence="2">SN15 / ATCC MYA-4574 / FGSC 10173</strain>
    </source>
</reference>
<dbReference type="InParanoid" id="Q0UMN2"/>
<dbReference type="GeneID" id="5974230"/>
<dbReference type="RefSeq" id="XP_001797340.1">
    <property type="nucleotide sequence ID" value="XM_001797288.1"/>
</dbReference>
<protein>
    <submittedName>
        <fullName evidence="1">Uncharacterized protein</fullName>
    </submittedName>
</protein>
<gene>
    <name evidence="1" type="ORF">SNOG_06982</name>
</gene>
<dbReference type="AlphaFoldDB" id="Q0UMN2"/>
<proteinExistence type="predicted"/>
<accession>Q0UMN2</accession>
<organism evidence="1 2">
    <name type="scientific">Phaeosphaeria nodorum (strain SN15 / ATCC MYA-4574 / FGSC 10173)</name>
    <name type="common">Glume blotch fungus</name>
    <name type="synonym">Parastagonospora nodorum</name>
    <dbReference type="NCBI Taxonomy" id="321614"/>
    <lineage>
        <taxon>Eukaryota</taxon>
        <taxon>Fungi</taxon>
        <taxon>Dikarya</taxon>
        <taxon>Ascomycota</taxon>
        <taxon>Pezizomycotina</taxon>
        <taxon>Dothideomycetes</taxon>
        <taxon>Pleosporomycetidae</taxon>
        <taxon>Pleosporales</taxon>
        <taxon>Pleosporineae</taxon>
        <taxon>Phaeosphaeriaceae</taxon>
        <taxon>Parastagonospora</taxon>
    </lineage>
</organism>
<sequence>MCFYHAYSHRCGHTQMVLQQLCPKGQMKQQKCARGQDGTILATVKVETPCSVCPNRSEDIRGAVWL</sequence>
<dbReference type="VEuPathDB" id="FungiDB:JI435_069820"/>
<name>Q0UMN2_PHANO</name>
<dbReference type="KEGG" id="pno:SNOG_06982"/>